<keyword evidence="3" id="KW-0804">Transcription</keyword>
<dbReference type="PANTHER" id="PTHR30265:SF4">
    <property type="entry name" value="KOW MOTIF FAMILY PROTEIN, EXPRESSED"/>
    <property type="match status" value="1"/>
</dbReference>
<accession>A0ABV8ARC2</accession>
<keyword evidence="1" id="KW-0889">Transcription antitermination</keyword>
<protein>
    <submittedName>
        <fullName evidence="5">UpxY family transcription antiterminator</fullName>
    </submittedName>
</protein>
<reference evidence="6" key="1">
    <citation type="journal article" date="2019" name="Int. J. Syst. Evol. Microbiol.">
        <title>The Global Catalogue of Microorganisms (GCM) 10K type strain sequencing project: providing services to taxonomists for standard genome sequencing and annotation.</title>
        <authorList>
            <consortium name="The Broad Institute Genomics Platform"/>
            <consortium name="The Broad Institute Genome Sequencing Center for Infectious Disease"/>
            <person name="Wu L."/>
            <person name="Ma J."/>
        </authorList>
    </citation>
    <scope>NUCLEOTIDE SEQUENCE [LARGE SCALE GENOMIC DNA]</scope>
    <source>
        <strain evidence="6">CCUG 60523</strain>
    </source>
</reference>
<comment type="caution">
    <text evidence="5">The sequence shown here is derived from an EMBL/GenBank/DDBJ whole genome shotgun (WGS) entry which is preliminary data.</text>
</comment>
<gene>
    <name evidence="5" type="ORF">ACFOSV_09890</name>
</gene>
<dbReference type="InterPro" id="IPR036735">
    <property type="entry name" value="NGN_dom_sf"/>
</dbReference>
<evidence type="ECO:0000256" key="3">
    <source>
        <dbReference type="ARBA" id="ARBA00023163"/>
    </source>
</evidence>
<dbReference type="SUPFAM" id="SSF82679">
    <property type="entry name" value="N-utilization substance G protein NusG, N-terminal domain"/>
    <property type="match status" value="1"/>
</dbReference>
<dbReference type="RefSeq" id="WP_377905846.1">
    <property type="nucleotide sequence ID" value="NZ_JBHRZS010000007.1"/>
</dbReference>
<keyword evidence="2" id="KW-0805">Transcription regulation</keyword>
<dbReference type="PANTHER" id="PTHR30265">
    <property type="entry name" value="RHO-INTERACTING TRANSCRIPTION TERMINATION FACTOR NUSG"/>
    <property type="match status" value="1"/>
</dbReference>
<evidence type="ECO:0000313" key="5">
    <source>
        <dbReference type="EMBL" id="MFC3880488.1"/>
    </source>
</evidence>
<dbReference type="Gene3D" id="3.30.70.940">
    <property type="entry name" value="NusG, N-terminal domain"/>
    <property type="match status" value="1"/>
</dbReference>
<organism evidence="5 6">
    <name type="scientific">Algoriphagus namhaensis</name>
    <dbReference type="NCBI Taxonomy" id="915353"/>
    <lineage>
        <taxon>Bacteria</taxon>
        <taxon>Pseudomonadati</taxon>
        <taxon>Bacteroidota</taxon>
        <taxon>Cytophagia</taxon>
        <taxon>Cytophagales</taxon>
        <taxon>Cyclobacteriaceae</taxon>
        <taxon>Algoriphagus</taxon>
    </lineage>
</organism>
<dbReference type="CDD" id="cd09895">
    <property type="entry name" value="NGN_SP_UpxY"/>
    <property type="match status" value="1"/>
</dbReference>
<proteinExistence type="predicted"/>
<dbReference type="Pfam" id="PF02357">
    <property type="entry name" value="NusG"/>
    <property type="match status" value="1"/>
</dbReference>
<evidence type="ECO:0000256" key="1">
    <source>
        <dbReference type="ARBA" id="ARBA00022814"/>
    </source>
</evidence>
<dbReference type="SMART" id="SM00738">
    <property type="entry name" value="NGN"/>
    <property type="match status" value="1"/>
</dbReference>
<dbReference type="InterPro" id="IPR043425">
    <property type="entry name" value="NusG-like"/>
</dbReference>
<sequence>MEEQKWYVMYTTSRSEKKVADRLEERGWEVYLPIVEELRQWSDRKKKVKKALFNGYVFVKTRRNQLWECLQVPGAVKFVHFSGQHATMRDEDIEVIKRVVSTGVDVETDGTEIEPGEQVKVIAGPLQHMTGECIEKGNKDYFVIRIPGIYQNMLINVPRKYLEVLPAKKQVS</sequence>
<keyword evidence="6" id="KW-1185">Reference proteome</keyword>
<evidence type="ECO:0000259" key="4">
    <source>
        <dbReference type="SMART" id="SM00738"/>
    </source>
</evidence>
<dbReference type="NCBIfam" id="NF033644">
    <property type="entry name" value="antiterm_UpxY"/>
    <property type="match status" value="1"/>
</dbReference>
<dbReference type="EMBL" id="JBHRZS010000007">
    <property type="protein sequence ID" value="MFC3880488.1"/>
    <property type="molecule type" value="Genomic_DNA"/>
</dbReference>
<name>A0ABV8ARC2_9BACT</name>
<dbReference type="Proteomes" id="UP001595805">
    <property type="component" value="Unassembled WGS sequence"/>
</dbReference>
<feature type="domain" description="NusG-like N-terminal" evidence="4">
    <location>
        <begin position="3"/>
        <end position="100"/>
    </location>
</feature>
<evidence type="ECO:0000313" key="6">
    <source>
        <dbReference type="Proteomes" id="UP001595805"/>
    </source>
</evidence>
<dbReference type="InterPro" id="IPR006645">
    <property type="entry name" value="NGN-like_dom"/>
</dbReference>
<evidence type="ECO:0000256" key="2">
    <source>
        <dbReference type="ARBA" id="ARBA00023015"/>
    </source>
</evidence>